<dbReference type="PANTHER" id="PTHR45626:SF52">
    <property type="entry name" value="SINGLE-STRANDED DNA-DEPENDENT ATPASE (EUROFUNG)"/>
    <property type="match status" value="1"/>
</dbReference>
<dbReference type="CDD" id="cd18793">
    <property type="entry name" value="SF2_C_SNF"/>
    <property type="match status" value="1"/>
</dbReference>
<dbReference type="PANTHER" id="PTHR45626">
    <property type="entry name" value="TRANSCRIPTION TERMINATION FACTOR 2-RELATED"/>
    <property type="match status" value="1"/>
</dbReference>
<dbReference type="InterPro" id="IPR001650">
    <property type="entry name" value="Helicase_C-like"/>
</dbReference>
<feature type="domain" description="Helicase C-terminal" evidence="4">
    <location>
        <begin position="68"/>
        <end position="219"/>
    </location>
</feature>
<dbReference type="SMART" id="SM00490">
    <property type="entry name" value="HELICc"/>
    <property type="match status" value="1"/>
</dbReference>
<evidence type="ECO:0000256" key="3">
    <source>
        <dbReference type="ARBA" id="ARBA00022840"/>
    </source>
</evidence>
<protein>
    <recommendedName>
        <fullName evidence="4">Helicase C-terminal domain-containing protein</fullName>
    </recommendedName>
</protein>
<dbReference type="InterPro" id="IPR050628">
    <property type="entry name" value="SNF2_RAD54_helicase_TF"/>
</dbReference>
<dbReference type="PROSITE" id="PS51194">
    <property type="entry name" value="HELICASE_CTER"/>
    <property type="match status" value="1"/>
</dbReference>
<dbReference type="Proteomes" id="UP001590950">
    <property type="component" value="Unassembled WGS sequence"/>
</dbReference>
<evidence type="ECO:0000256" key="1">
    <source>
        <dbReference type="ARBA" id="ARBA00022741"/>
    </source>
</evidence>
<keyword evidence="1" id="KW-0547">Nucleotide-binding</keyword>
<keyword evidence="3" id="KW-0067">ATP-binding</keyword>
<keyword evidence="2" id="KW-0378">Hydrolase</keyword>
<dbReference type="EMBL" id="JBEFKJ010000008">
    <property type="protein sequence ID" value="KAL2044993.1"/>
    <property type="molecule type" value="Genomic_DNA"/>
</dbReference>
<dbReference type="SUPFAM" id="SSF52540">
    <property type="entry name" value="P-loop containing nucleoside triphosphate hydrolases"/>
    <property type="match status" value="1"/>
</dbReference>
<sequence length="229" mass="25631">MRLTSSSLLTIFENRRPLLANDKYLYSTPSSYAVIPDRTTVVPESFCTLQSSAVPSPVRFSRTLLRPSCAQSGHCIYRVVFSCWTKMLDLIGQGLSAAKIRYERLDGKMTTPQRHTAIQSFRNDPNCTVFLATIGSAGVGIDLTAACRVHLMEPQWNPMAEEQALDRVHRIGQTQPVTATRYIVSESVEEYVVSLQKTKLDLIQQSLGPSMSRKAGTLREKLQIRFSES</sequence>
<dbReference type="Pfam" id="PF00271">
    <property type="entry name" value="Helicase_C"/>
    <property type="match status" value="1"/>
</dbReference>
<accession>A0ABR4ANG8</accession>
<dbReference type="Gene3D" id="3.40.50.300">
    <property type="entry name" value="P-loop containing nucleotide triphosphate hydrolases"/>
    <property type="match status" value="1"/>
</dbReference>
<gene>
    <name evidence="5" type="ORF">N7G274_002768</name>
</gene>
<evidence type="ECO:0000313" key="5">
    <source>
        <dbReference type="EMBL" id="KAL2044993.1"/>
    </source>
</evidence>
<name>A0ABR4ANG8_9LECA</name>
<reference evidence="5 6" key="1">
    <citation type="submission" date="2024-09" db="EMBL/GenBank/DDBJ databases">
        <title>Rethinking Asexuality: The Enigmatic Case of Functional Sexual Genes in Lepraria (Stereocaulaceae).</title>
        <authorList>
            <person name="Doellman M."/>
            <person name="Sun Y."/>
            <person name="Barcenas-Pena A."/>
            <person name="Lumbsch H.T."/>
            <person name="Grewe F."/>
        </authorList>
    </citation>
    <scope>NUCLEOTIDE SEQUENCE [LARGE SCALE GENOMIC DNA]</scope>
    <source>
        <strain evidence="5 6">Mercado 3170</strain>
    </source>
</reference>
<organism evidence="5 6">
    <name type="scientific">Stereocaulon virgatum</name>
    <dbReference type="NCBI Taxonomy" id="373712"/>
    <lineage>
        <taxon>Eukaryota</taxon>
        <taxon>Fungi</taxon>
        <taxon>Dikarya</taxon>
        <taxon>Ascomycota</taxon>
        <taxon>Pezizomycotina</taxon>
        <taxon>Lecanoromycetes</taxon>
        <taxon>OSLEUM clade</taxon>
        <taxon>Lecanoromycetidae</taxon>
        <taxon>Lecanorales</taxon>
        <taxon>Lecanorineae</taxon>
        <taxon>Stereocaulaceae</taxon>
        <taxon>Stereocaulon</taxon>
    </lineage>
</organism>
<comment type="caution">
    <text evidence="5">The sequence shown here is derived from an EMBL/GenBank/DDBJ whole genome shotgun (WGS) entry which is preliminary data.</text>
</comment>
<evidence type="ECO:0000313" key="6">
    <source>
        <dbReference type="Proteomes" id="UP001590950"/>
    </source>
</evidence>
<dbReference type="InterPro" id="IPR049730">
    <property type="entry name" value="SNF2/RAD54-like_C"/>
</dbReference>
<dbReference type="InterPro" id="IPR027417">
    <property type="entry name" value="P-loop_NTPase"/>
</dbReference>
<proteinExistence type="predicted"/>
<keyword evidence="6" id="KW-1185">Reference proteome</keyword>
<evidence type="ECO:0000259" key="4">
    <source>
        <dbReference type="PROSITE" id="PS51194"/>
    </source>
</evidence>
<evidence type="ECO:0000256" key="2">
    <source>
        <dbReference type="ARBA" id="ARBA00022801"/>
    </source>
</evidence>